<dbReference type="EMBL" id="JAPFFF010000040">
    <property type="protein sequence ID" value="KAK8841785.1"/>
    <property type="molecule type" value="Genomic_DNA"/>
</dbReference>
<comment type="caution">
    <text evidence="3">The sequence shown here is derived from an EMBL/GenBank/DDBJ whole genome shotgun (WGS) entry which is preliminary data.</text>
</comment>
<evidence type="ECO:0000259" key="2">
    <source>
        <dbReference type="PROSITE" id="PS50011"/>
    </source>
</evidence>
<name>A0ABR2H6F9_9EUKA</name>
<dbReference type="Pfam" id="PF00069">
    <property type="entry name" value="Pkinase"/>
    <property type="match status" value="1"/>
</dbReference>
<proteinExistence type="predicted"/>
<dbReference type="PANTHER" id="PTHR44329:SF214">
    <property type="entry name" value="PROTEIN KINASE DOMAIN-CONTAINING PROTEIN"/>
    <property type="match status" value="1"/>
</dbReference>
<dbReference type="SUPFAM" id="SSF56112">
    <property type="entry name" value="Protein kinase-like (PK-like)"/>
    <property type="match status" value="1"/>
</dbReference>
<evidence type="ECO:0000313" key="3">
    <source>
        <dbReference type="EMBL" id="KAK8841785.1"/>
    </source>
</evidence>
<dbReference type="Gene3D" id="1.10.510.10">
    <property type="entry name" value="Transferase(Phosphotransferase) domain 1"/>
    <property type="match status" value="1"/>
</dbReference>
<feature type="domain" description="Protein kinase" evidence="2">
    <location>
        <begin position="90"/>
        <end position="350"/>
    </location>
</feature>
<dbReference type="PROSITE" id="PS00108">
    <property type="entry name" value="PROTEIN_KINASE_ST"/>
    <property type="match status" value="1"/>
</dbReference>
<sequence>METGGSAEKVTPASEGSEELGAKLQKAEEEISKLKEVNTKLKEDNTKLKEDNTKLRRKIKEIDSKNGETSSTIGGVTKLELFDPEGIDALKVVRTIGRGGQSEVFEVTREQHLALKVLFIEGVSRNGISADSSSLSFKQLQRFLQEYEILSSLHHANIVKTFGFCYGDASHAPSILLELCEKNLRERISLIDDIDKVCCIIEISQAMESVHAARMIHRDLKPENVLFDSDSHVRISDFGVACIVDVEGQTQSMTSCVGTLKFMAPELLNESTTYDNKVDIYSFGVVLFFILSSGMMPKISIAEQSCGKKAQIPSCINKISHELISACWSTSPSDRPSFTEILSTIKKSNFRIIDGVEKKISAIKDFVKL</sequence>
<dbReference type="PROSITE" id="PS50011">
    <property type="entry name" value="PROTEIN_KINASE_DOM"/>
    <property type="match status" value="1"/>
</dbReference>
<organism evidence="3 4">
    <name type="scientific">Tritrichomonas musculus</name>
    <dbReference type="NCBI Taxonomy" id="1915356"/>
    <lineage>
        <taxon>Eukaryota</taxon>
        <taxon>Metamonada</taxon>
        <taxon>Parabasalia</taxon>
        <taxon>Tritrichomonadida</taxon>
        <taxon>Tritrichomonadidae</taxon>
        <taxon>Tritrichomonas</taxon>
    </lineage>
</organism>
<keyword evidence="4" id="KW-1185">Reference proteome</keyword>
<evidence type="ECO:0000313" key="4">
    <source>
        <dbReference type="Proteomes" id="UP001470230"/>
    </source>
</evidence>
<protein>
    <recommendedName>
        <fullName evidence="2">Protein kinase domain-containing protein</fullName>
    </recommendedName>
</protein>
<evidence type="ECO:0000256" key="1">
    <source>
        <dbReference type="SAM" id="MobiDB-lite"/>
    </source>
</evidence>
<reference evidence="3 4" key="1">
    <citation type="submission" date="2024-04" db="EMBL/GenBank/DDBJ databases">
        <title>Tritrichomonas musculus Genome.</title>
        <authorList>
            <person name="Alves-Ferreira E."/>
            <person name="Grigg M."/>
            <person name="Lorenzi H."/>
            <person name="Galac M."/>
        </authorList>
    </citation>
    <scope>NUCLEOTIDE SEQUENCE [LARGE SCALE GENOMIC DNA]</scope>
    <source>
        <strain evidence="3 4">EAF2021</strain>
    </source>
</reference>
<dbReference type="InterPro" id="IPR051681">
    <property type="entry name" value="Ser/Thr_Kinases-Pseudokinases"/>
</dbReference>
<dbReference type="InterPro" id="IPR008271">
    <property type="entry name" value="Ser/Thr_kinase_AS"/>
</dbReference>
<accession>A0ABR2H6F9</accession>
<feature type="region of interest" description="Disordered" evidence="1">
    <location>
        <begin position="1"/>
        <end position="25"/>
    </location>
</feature>
<dbReference type="Gene3D" id="3.30.200.20">
    <property type="entry name" value="Phosphorylase Kinase, domain 1"/>
    <property type="match status" value="1"/>
</dbReference>
<dbReference type="InterPro" id="IPR000719">
    <property type="entry name" value="Prot_kinase_dom"/>
</dbReference>
<dbReference type="InterPro" id="IPR011009">
    <property type="entry name" value="Kinase-like_dom_sf"/>
</dbReference>
<gene>
    <name evidence="3" type="ORF">M9Y10_026734</name>
</gene>
<dbReference type="Proteomes" id="UP001470230">
    <property type="component" value="Unassembled WGS sequence"/>
</dbReference>
<dbReference type="SMART" id="SM00220">
    <property type="entry name" value="S_TKc"/>
    <property type="match status" value="1"/>
</dbReference>
<dbReference type="PANTHER" id="PTHR44329">
    <property type="entry name" value="SERINE/THREONINE-PROTEIN KINASE TNNI3K-RELATED"/>
    <property type="match status" value="1"/>
</dbReference>